<dbReference type="Proteomes" id="UP000887564">
    <property type="component" value="Unplaced"/>
</dbReference>
<name>A0A914R3M9_PAREQ</name>
<keyword evidence="1" id="KW-1185">Reference proteome</keyword>
<organism evidence="1 2">
    <name type="scientific">Parascaris equorum</name>
    <name type="common">Equine roundworm</name>
    <dbReference type="NCBI Taxonomy" id="6256"/>
    <lineage>
        <taxon>Eukaryota</taxon>
        <taxon>Metazoa</taxon>
        <taxon>Ecdysozoa</taxon>
        <taxon>Nematoda</taxon>
        <taxon>Chromadorea</taxon>
        <taxon>Rhabditida</taxon>
        <taxon>Spirurina</taxon>
        <taxon>Ascaridomorpha</taxon>
        <taxon>Ascaridoidea</taxon>
        <taxon>Ascarididae</taxon>
        <taxon>Parascaris</taxon>
    </lineage>
</organism>
<reference evidence="2" key="1">
    <citation type="submission" date="2022-11" db="UniProtKB">
        <authorList>
            <consortium name="WormBaseParasite"/>
        </authorList>
    </citation>
    <scope>IDENTIFICATION</scope>
</reference>
<dbReference type="WBParaSite" id="PEQ_0000086801-mRNA-1">
    <property type="protein sequence ID" value="PEQ_0000086801-mRNA-1"/>
    <property type="gene ID" value="PEQ_0000086801"/>
</dbReference>
<sequence length="40" mass="4642">MRPIDEPPPPYEVRGIYQDRLLTVGHYDHCRKSTTNNNSA</sequence>
<accession>A0A914R3M9</accession>
<evidence type="ECO:0000313" key="1">
    <source>
        <dbReference type="Proteomes" id="UP000887564"/>
    </source>
</evidence>
<protein>
    <submittedName>
        <fullName evidence="2">Uncharacterized protein</fullName>
    </submittedName>
</protein>
<dbReference type="AlphaFoldDB" id="A0A914R3M9"/>
<proteinExistence type="predicted"/>
<evidence type="ECO:0000313" key="2">
    <source>
        <dbReference type="WBParaSite" id="PEQ_0000086801-mRNA-1"/>
    </source>
</evidence>